<dbReference type="CDD" id="cd17574">
    <property type="entry name" value="REC_OmpR"/>
    <property type="match status" value="1"/>
</dbReference>
<dbReference type="InterPro" id="IPR050595">
    <property type="entry name" value="Bact_response_regulator"/>
</dbReference>
<reference evidence="5" key="1">
    <citation type="submission" date="2017-09" db="EMBL/GenBank/DDBJ databases">
        <title>Depth-based differentiation of microbial function through sediment-hosted aquifers and enrichment of novel symbionts in the deep terrestrial subsurface.</title>
        <authorList>
            <person name="Probst A.J."/>
            <person name="Ladd B."/>
            <person name="Jarett J.K."/>
            <person name="Geller-Mcgrath D.E."/>
            <person name="Sieber C.M.K."/>
            <person name="Emerson J.B."/>
            <person name="Anantharaman K."/>
            <person name="Thomas B.C."/>
            <person name="Malmstrom R."/>
            <person name="Stieglmeier M."/>
            <person name="Klingl A."/>
            <person name="Woyke T."/>
            <person name="Ryan C.M."/>
            <person name="Banfield J.F."/>
        </authorList>
    </citation>
    <scope>NUCLEOTIDE SEQUENCE [LARGE SCALE GENOMIC DNA]</scope>
</reference>
<gene>
    <name evidence="4" type="ORF">CO077_02840</name>
</gene>
<evidence type="ECO:0000313" key="5">
    <source>
        <dbReference type="Proteomes" id="UP000228875"/>
    </source>
</evidence>
<proteinExistence type="predicted"/>
<evidence type="ECO:0000256" key="1">
    <source>
        <dbReference type="ARBA" id="ARBA00022553"/>
    </source>
</evidence>
<dbReference type="Gene3D" id="3.40.50.2300">
    <property type="match status" value="1"/>
</dbReference>
<dbReference type="Proteomes" id="UP000228875">
    <property type="component" value="Unassembled WGS sequence"/>
</dbReference>
<feature type="modified residue" description="4-aspartylphosphate" evidence="2">
    <location>
        <position position="52"/>
    </location>
</feature>
<accession>A0A2M8DM68</accession>
<name>A0A2M8DM68_9BACT</name>
<organism evidence="4 5">
    <name type="scientific">Candidatus Nealsonbacteria bacterium CG_4_9_14_0_8_um_filter_35_12</name>
    <dbReference type="NCBI Taxonomy" id="1974692"/>
    <lineage>
        <taxon>Bacteria</taxon>
        <taxon>Candidatus Nealsoniibacteriota</taxon>
    </lineage>
</organism>
<dbReference type="PANTHER" id="PTHR44591">
    <property type="entry name" value="STRESS RESPONSE REGULATOR PROTEIN 1"/>
    <property type="match status" value="1"/>
</dbReference>
<dbReference type="GO" id="GO:0000160">
    <property type="term" value="P:phosphorelay signal transduction system"/>
    <property type="evidence" value="ECO:0007669"/>
    <property type="project" value="InterPro"/>
</dbReference>
<protein>
    <submittedName>
        <fullName evidence="4">Response regulator</fullName>
    </submittedName>
</protein>
<evidence type="ECO:0000259" key="3">
    <source>
        <dbReference type="PROSITE" id="PS50110"/>
    </source>
</evidence>
<sequence>MKTILLVEDDPFVVDIYTTKLKSAGFSVDVAEDGEEALRKLKEKKPDLMVLDIVLPNIDGWELLKRIRTEMGLEDLKVVVLSNLSQKEEVQKGLALGVMRHFVKANFTPSEVVEEIKKILK</sequence>
<dbReference type="SMART" id="SM00448">
    <property type="entry name" value="REC"/>
    <property type="match status" value="1"/>
</dbReference>
<dbReference type="InterPro" id="IPR011006">
    <property type="entry name" value="CheY-like_superfamily"/>
</dbReference>
<evidence type="ECO:0000313" key="4">
    <source>
        <dbReference type="EMBL" id="PJB99226.1"/>
    </source>
</evidence>
<dbReference type="PANTHER" id="PTHR44591:SF23">
    <property type="entry name" value="CHEY SUBFAMILY"/>
    <property type="match status" value="1"/>
</dbReference>
<evidence type="ECO:0000256" key="2">
    <source>
        <dbReference type="PROSITE-ProRule" id="PRU00169"/>
    </source>
</evidence>
<dbReference type="InterPro" id="IPR001789">
    <property type="entry name" value="Sig_transdc_resp-reg_receiver"/>
</dbReference>
<keyword evidence="1 2" id="KW-0597">Phosphoprotein</keyword>
<feature type="domain" description="Response regulatory" evidence="3">
    <location>
        <begin position="3"/>
        <end position="120"/>
    </location>
</feature>
<comment type="caution">
    <text evidence="4">The sequence shown here is derived from an EMBL/GenBank/DDBJ whole genome shotgun (WGS) entry which is preliminary data.</text>
</comment>
<dbReference type="AlphaFoldDB" id="A0A2M8DM68"/>
<dbReference type="Pfam" id="PF00072">
    <property type="entry name" value="Response_reg"/>
    <property type="match status" value="1"/>
</dbReference>
<dbReference type="EMBL" id="PFTB01000064">
    <property type="protein sequence ID" value="PJB99226.1"/>
    <property type="molecule type" value="Genomic_DNA"/>
</dbReference>
<dbReference type="SUPFAM" id="SSF52172">
    <property type="entry name" value="CheY-like"/>
    <property type="match status" value="1"/>
</dbReference>
<dbReference type="PROSITE" id="PS50110">
    <property type="entry name" value="RESPONSE_REGULATORY"/>
    <property type="match status" value="1"/>
</dbReference>